<evidence type="ECO:0000256" key="2">
    <source>
        <dbReference type="ARBA" id="ARBA00023125"/>
    </source>
</evidence>
<evidence type="ECO:0000313" key="6">
    <source>
        <dbReference type="Proteomes" id="UP000514462"/>
    </source>
</evidence>
<dbReference type="SUPFAM" id="SSF46689">
    <property type="entry name" value="Homeodomain-like"/>
    <property type="match status" value="2"/>
</dbReference>
<dbReference type="GO" id="GO:0003700">
    <property type="term" value="F:DNA-binding transcription factor activity"/>
    <property type="evidence" value="ECO:0007669"/>
    <property type="project" value="InterPro"/>
</dbReference>
<keyword evidence="2" id="KW-0238">DNA-binding</keyword>
<dbReference type="PANTHER" id="PTHR47504">
    <property type="entry name" value="RIGHT ORIGIN-BINDING PROTEIN"/>
    <property type="match status" value="1"/>
</dbReference>
<dbReference type="EMBL" id="CP055905">
    <property type="protein sequence ID" value="QMR42970.1"/>
    <property type="molecule type" value="Genomic_DNA"/>
</dbReference>
<dbReference type="Proteomes" id="UP000514462">
    <property type="component" value="Plasmid pRHBSTW-00938_2"/>
</dbReference>
<evidence type="ECO:0000313" key="5">
    <source>
        <dbReference type="EMBL" id="QMR42970.1"/>
    </source>
</evidence>
<dbReference type="InterPro" id="IPR018060">
    <property type="entry name" value="HTH_AraC"/>
</dbReference>
<keyword evidence="3" id="KW-0804">Transcription</keyword>
<dbReference type="AlphaFoldDB" id="A0AAP9R2M7"/>
<dbReference type="InterPro" id="IPR009057">
    <property type="entry name" value="Homeodomain-like_sf"/>
</dbReference>
<name>A0AAP9R2M7_KLEAE</name>
<evidence type="ECO:0000256" key="1">
    <source>
        <dbReference type="ARBA" id="ARBA00023015"/>
    </source>
</evidence>
<organism evidence="5 6">
    <name type="scientific">Klebsiella aerogenes</name>
    <name type="common">Enterobacter aerogenes</name>
    <dbReference type="NCBI Taxonomy" id="548"/>
    <lineage>
        <taxon>Bacteria</taxon>
        <taxon>Pseudomonadati</taxon>
        <taxon>Pseudomonadota</taxon>
        <taxon>Gammaproteobacteria</taxon>
        <taxon>Enterobacterales</taxon>
        <taxon>Enterobacteriaceae</taxon>
        <taxon>Klebsiella/Raoultella group</taxon>
        <taxon>Klebsiella</taxon>
    </lineage>
</organism>
<evidence type="ECO:0000256" key="3">
    <source>
        <dbReference type="ARBA" id="ARBA00023163"/>
    </source>
</evidence>
<evidence type="ECO:0000259" key="4">
    <source>
        <dbReference type="PROSITE" id="PS01124"/>
    </source>
</evidence>
<accession>A0AAP9R2M7</accession>
<keyword evidence="5" id="KW-0614">Plasmid</keyword>
<dbReference type="PANTHER" id="PTHR47504:SF5">
    <property type="entry name" value="RIGHT ORIGIN-BINDING PROTEIN"/>
    <property type="match status" value="1"/>
</dbReference>
<dbReference type="Gene3D" id="1.10.10.60">
    <property type="entry name" value="Homeodomain-like"/>
    <property type="match status" value="2"/>
</dbReference>
<dbReference type="GO" id="GO:0043565">
    <property type="term" value="F:sequence-specific DNA binding"/>
    <property type="evidence" value="ECO:0007669"/>
    <property type="project" value="InterPro"/>
</dbReference>
<reference evidence="6" key="1">
    <citation type="submission" date="2020-06" db="EMBL/GenBank/DDBJ databases">
        <title>REHAB project genomes.</title>
        <authorList>
            <person name="Shaw L.P."/>
        </authorList>
    </citation>
    <scope>NUCLEOTIDE SEQUENCE [LARGE SCALE GENOMIC DNA]</scope>
    <source>
        <strain evidence="6">RHBSTW-00938</strain>
        <plasmid evidence="6">prhbstw-00938_2</plasmid>
    </source>
</reference>
<feature type="domain" description="HTH araC/xylS-type" evidence="4">
    <location>
        <begin position="1"/>
        <end position="96"/>
    </location>
</feature>
<dbReference type="PROSITE" id="PS01124">
    <property type="entry name" value="HTH_ARAC_FAMILY_2"/>
    <property type="match status" value="1"/>
</dbReference>
<dbReference type="SMART" id="SM00342">
    <property type="entry name" value="HTH_ARAC"/>
    <property type="match status" value="1"/>
</dbReference>
<keyword evidence="1" id="KW-0805">Transcription regulation</keyword>
<sequence>MDWIESDLSRRMTSAEVGQRAGYTRWHLQRLFKQVTGYTLVGYIRGRRMTVASELLRNSSLSIFDIHIQVGYDYGATFCYAFKQYFGMSASAFRNSNSDFSSKLIPPLR</sequence>
<protein>
    <submittedName>
        <fullName evidence="5">Helix-turn-helix domain-containing protein</fullName>
    </submittedName>
</protein>
<geneLocation type="plasmid" evidence="6">
    <name>prhbstw-00938_2</name>
</geneLocation>
<dbReference type="Pfam" id="PF12833">
    <property type="entry name" value="HTH_18"/>
    <property type="match status" value="1"/>
</dbReference>
<dbReference type="InterPro" id="IPR050959">
    <property type="entry name" value="MarA-like"/>
</dbReference>
<dbReference type="RefSeq" id="WP_182015739.1">
    <property type="nucleotide sequence ID" value="NZ_CP055905.1"/>
</dbReference>
<proteinExistence type="predicted"/>
<gene>
    <name evidence="5" type="ORF">HV331_26100</name>
</gene>